<reference evidence="1" key="1">
    <citation type="submission" date="2020-02" db="EMBL/GenBank/DDBJ databases">
        <authorList>
            <person name="Meier V. D."/>
        </authorList>
    </citation>
    <scope>NUCLEOTIDE SEQUENCE</scope>
    <source>
        <strain evidence="1">AVDCRST_MAG26</strain>
    </source>
</reference>
<protein>
    <submittedName>
        <fullName evidence="1">Uncharacterized protein</fullName>
    </submittedName>
</protein>
<evidence type="ECO:0000313" key="1">
    <source>
        <dbReference type="EMBL" id="CAA9236976.1"/>
    </source>
</evidence>
<accession>A0A6J4HZC8</accession>
<proteinExistence type="predicted"/>
<dbReference type="EMBL" id="CADCTK010000293">
    <property type="protein sequence ID" value="CAA9236976.1"/>
    <property type="molecule type" value="Genomic_DNA"/>
</dbReference>
<gene>
    <name evidence="1" type="ORF">AVDCRST_MAG26-1247</name>
</gene>
<dbReference type="AlphaFoldDB" id="A0A6J4HZC8"/>
<sequence>MRVEVPHDMIQAVSWQRLPEQGKIWVYVPAIPGQEPGIGLPLPTAEYLILQSYVDLVIEGGLEYGADYAREILTTTADWSAYWLNDRPLARRPWVYTKDYAAVDKLLAGSVPHFKDRLLAEPYAAKFLLQSRQLRRLPLLEGVGSSEVSGGLGVRPFRWAGQSQAGRASVHLPR</sequence>
<organism evidence="1">
    <name type="scientific">uncultured Chloroflexia bacterium</name>
    <dbReference type="NCBI Taxonomy" id="1672391"/>
    <lineage>
        <taxon>Bacteria</taxon>
        <taxon>Bacillati</taxon>
        <taxon>Chloroflexota</taxon>
        <taxon>Chloroflexia</taxon>
        <taxon>environmental samples</taxon>
    </lineage>
</organism>
<name>A0A6J4HZC8_9CHLR</name>